<dbReference type="AlphaFoldDB" id="A0A315Y4D5"/>
<proteinExistence type="predicted"/>
<evidence type="ECO:0000313" key="1">
    <source>
        <dbReference type="EMBL" id="PWJ14634.1"/>
    </source>
</evidence>
<protein>
    <submittedName>
        <fullName evidence="1">Uncharacterized protein</fullName>
    </submittedName>
</protein>
<sequence length="62" mass="7140">MITLTDIDGVNFELDIDIIKEMHDRGSYREITCHIVGLLRVKDTIPEIMAKIRRVKLNGRSS</sequence>
<dbReference type="EMBL" id="QGDI01000002">
    <property type="protein sequence ID" value="PWJ14634.1"/>
    <property type="molecule type" value="Genomic_DNA"/>
</dbReference>
<dbReference type="Proteomes" id="UP000245720">
    <property type="component" value="Unassembled WGS sequence"/>
</dbReference>
<reference evidence="1 2" key="1">
    <citation type="submission" date="2018-05" db="EMBL/GenBank/DDBJ databases">
        <title>The Hungate 1000. A catalogue of reference genomes from the rumen microbiome.</title>
        <authorList>
            <person name="Kelly W."/>
        </authorList>
    </citation>
    <scope>NUCLEOTIDE SEQUENCE [LARGE SCALE GENOMIC DNA]</scope>
    <source>
        <strain evidence="1 2">SAb67</strain>
    </source>
</reference>
<accession>A0A315Y4D5</accession>
<comment type="caution">
    <text evidence="1">The sequence shown here is derived from an EMBL/GenBank/DDBJ whole genome shotgun (WGS) entry which is preliminary data.</text>
</comment>
<organism evidence="1 2">
    <name type="scientific">Ruminococcus flavefaciens</name>
    <dbReference type="NCBI Taxonomy" id="1265"/>
    <lineage>
        <taxon>Bacteria</taxon>
        <taxon>Bacillati</taxon>
        <taxon>Bacillota</taxon>
        <taxon>Clostridia</taxon>
        <taxon>Eubacteriales</taxon>
        <taxon>Oscillospiraceae</taxon>
        <taxon>Ruminococcus</taxon>
    </lineage>
</organism>
<name>A0A315Y4D5_RUMFL</name>
<dbReference type="RefSeq" id="WP_109725508.1">
    <property type="nucleotide sequence ID" value="NZ_QGDI01000002.1"/>
</dbReference>
<gene>
    <name evidence="1" type="ORF">IE37_00619</name>
</gene>
<evidence type="ECO:0000313" key="2">
    <source>
        <dbReference type="Proteomes" id="UP000245720"/>
    </source>
</evidence>